<accession>A0A562S6A1</accession>
<reference evidence="8 9" key="1">
    <citation type="submission" date="2019-07" db="EMBL/GenBank/DDBJ databases">
        <title>Genome sequencing of 100 strains of the haloalkaliphilic chemolithoautotrophic sulfur-oxidizing bacterium Thioalkalivibrio.</title>
        <authorList>
            <person name="Muyzer G."/>
        </authorList>
    </citation>
    <scope>NUCLEOTIDE SEQUENCE [LARGE SCALE GENOMIC DNA]</scope>
    <source>
        <strain evidence="8 9">ASO4-4</strain>
    </source>
</reference>
<dbReference type="OrthoDB" id="9810818at2"/>
<sequence>MIQPDKGRCRRTFLKSAAAEKSIRRLIFIPCDNQRKKEMIKSKTSVFSGFSAIIMAALLWAASGSFAKYLFNAGLSPFDLVQIRLTVAVFCIGVFLLFRSPEKMRIPLKRVPQYLFLGVFGMAAMQATYLLAISRIQVAAAILLQYLAPVLIALWQVFYQKKKLSPRVFMALCAAITGCALVLDLASMNFKAMNGTGILAGLGAALTFAIYSLAGEAEMQEQSPETVVFYAMLIAAILWNILRPPFSGFTALGSDMPTWGLALAIGCFGTALPFFLYLYGVRITGASPASITGTLEPVFAGILCFFLLAEIFNTLQLSGAVLVITAVILLQLPDKRTLSYHAQNPSS</sequence>
<evidence type="ECO:0000256" key="2">
    <source>
        <dbReference type="ARBA" id="ARBA00022475"/>
    </source>
</evidence>
<evidence type="ECO:0000256" key="6">
    <source>
        <dbReference type="SAM" id="Phobius"/>
    </source>
</evidence>
<comment type="subcellular location">
    <subcellularLocation>
        <location evidence="1">Cell membrane</location>
        <topology evidence="1">Multi-pass membrane protein</topology>
    </subcellularLocation>
</comment>
<evidence type="ECO:0000256" key="5">
    <source>
        <dbReference type="ARBA" id="ARBA00023136"/>
    </source>
</evidence>
<comment type="caution">
    <text evidence="8">The sequence shown here is derived from an EMBL/GenBank/DDBJ whole genome shotgun (WGS) entry which is preliminary data.</text>
</comment>
<dbReference type="PANTHER" id="PTHR42920:SF5">
    <property type="entry name" value="EAMA DOMAIN-CONTAINING PROTEIN"/>
    <property type="match status" value="1"/>
</dbReference>
<keyword evidence="2" id="KW-1003">Cell membrane</keyword>
<keyword evidence="3 6" id="KW-0812">Transmembrane</keyword>
<keyword evidence="5 6" id="KW-0472">Membrane</keyword>
<dbReference type="AlphaFoldDB" id="A0A562S6A1"/>
<dbReference type="GO" id="GO:0005886">
    <property type="term" value="C:plasma membrane"/>
    <property type="evidence" value="ECO:0007669"/>
    <property type="project" value="UniProtKB-SubCell"/>
</dbReference>
<feature type="transmembrane region" description="Helical" evidence="6">
    <location>
        <begin position="111"/>
        <end position="132"/>
    </location>
</feature>
<evidence type="ECO:0000313" key="9">
    <source>
        <dbReference type="Proteomes" id="UP000318307"/>
    </source>
</evidence>
<evidence type="ECO:0000256" key="4">
    <source>
        <dbReference type="ARBA" id="ARBA00022989"/>
    </source>
</evidence>
<organism evidence="8 9">
    <name type="scientific">Desulfobotulus alkaliphilus</name>
    <dbReference type="NCBI Taxonomy" id="622671"/>
    <lineage>
        <taxon>Bacteria</taxon>
        <taxon>Pseudomonadati</taxon>
        <taxon>Thermodesulfobacteriota</taxon>
        <taxon>Desulfobacteria</taxon>
        <taxon>Desulfobacterales</taxon>
        <taxon>Desulfobacteraceae</taxon>
        <taxon>Desulfobotulus</taxon>
    </lineage>
</organism>
<dbReference type="EMBL" id="VLLC01000002">
    <property type="protein sequence ID" value="TWI76857.1"/>
    <property type="molecule type" value="Genomic_DNA"/>
</dbReference>
<feature type="transmembrane region" description="Helical" evidence="6">
    <location>
        <begin position="138"/>
        <end position="157"/>
    </location>
</feature>
<evidence type="ECO:0000259" key="7">
    <source>
        <dbReference type="Pfam" id="PF00892"/>
    </source>
</evidence>
<dbReference type="SUPFAM" id="SSF103481">
    <property type="entry name" value="Multidrug resistance efflux transporter EmrE"/>
    <property type="match status" value="2"/>
</dbReference>
<feature type="domain" description="EamA" evidence="7">
    <location>
        <begin position="49"/>
        <end position="183"/>
    </location>
</feature>
<feature type="transmembrane region" description="Helical" evidence="6">
    <location>
        <begin position="44"/>
        <end position="61"/>
    </location>
</feature>
<feature type="transmembrane region" description="Helical" evidence="6">
    <location>
        <begin position="291"/>
        <end position="309"/>
    </location>
</feature>
<evidence type="ECO:0000256" key="1">
    <source>
        <dbReference type="ARBA" id="ARBA00004651"/>
    </source>
</evidence>
<protein>
    <submittedName>
        <fullName evidence="8">Threonine/homoserine efflux transporter RhtA</fullName>
    </submittedName>
</protein>
<feature type="transmembrane region" description="Helical" evidence="6">
    <location>
        <begin position="258"/>
        <end position="279"/>
    </location>
</feature>
<proteinExistence type="predicted"/>
<feature type="transmembrane region" description="Helical" evidence="6">
    <location>
        <begin position="81"/>
        <end position="99"/>
    </location>
</feature>
<feature type="transmembrane region" description="Helical" evidence="6">
    <location>
        <begin position="227"/>
        <end position="246"/>
    </location>
</feature>
<dbReference type="PANTHER" id="PTHR42920">
    <property type="entry name" value="OS03G0707200 PROTEIN-RELATED"/>
    <property type="match status" value="1"/>
</dbReference>
<evidence type="ECO:0000256" key="3">
    <source>
        <dbReference type="ARBA" id="ARBA00022692"/>
    </source>
</evidence>
<feature type="transmembrane region" description="Helical" evidence="6">
    <location>
        <begin position="169"/>
        <end position="190"/>
    </location>
</feature>
<feature type="transmembrane region" description="Helical" evidence="6">
    <location>
        <begin position="196"/>
        <end position="215"/>
    </location>
</feature>
<keyword evidence="4 6" id="KW-1133">Transmembrane helix</keyword>
<gene>
    <name evidence="8" type="ORF">LZ24_00479</name>
</gene>
<dbReference type="InterPro" id="IPR051258">
    <property type="entry name" value="Diverse_Substrate_Transporter"/>
</dbReference>
<name>A0A562S6A1_9BACT</name>
<dbReference type="Proteomes" id="UP000318307">
    <property type="component" value="Unassembled WGS sequence"/>
</dbReference>
<keyword evidence="9" id="KW-1185">Reference proteome</keyword>
<dbReference type="InterPro" id="IPR000620">
    <property type="entry name" value="EamA_dom"/>
</dbReference>
<dbReference type="InterPro" id="IPR037185">
    <property type="entry name" value="EmrE-like"/>
</dbReference>
<feature type="transmembrane region" description="Helical" evidence="6">
    <location>
        <begin position="315"/>
        <end position="332"/>
    </location>
</feature>
<evidence type="ECO:0000313" key="8">
    <source>
        <dbReference type="EMBL" id="TWI76857.1"/>
    </source>
</evidence>
<feature type="domain" description="EamA" evidence="7">
    <location>
        <begin position="196"/>
        <end position="330"/>
    </location>
</feature>
<dbReference type="Pfam" id="PF00892">
    <property type="entry name" value="EamA"/>
    <property type="match status" value="2"/>
</dbReference>